<keyword evidence="5" id="KW-1185">Reference proteome</keyword>
<feature type="region of interest" description="Disordered" evidence="1">
    <location>
        <begin position="53"/>
        <end position="83"/>
    </location>
</feature>
<sequence length="753" mass="82666">MFSWHRSFTLGAPCRRGKKSPPAEDKVVLTHMKILSNEGIQNPGLIPEAPADTACTEESHLPGASLPPDCLGSPDAAGAADAGDADCVDGPASTDCVATLPDLSAFESKCRLHRFSKFESEDSGVELPSGANSPSTPTGSEKSFVLHSRDSFCDSGVLSTSSSPEIDHQLMRTCKEHARKVSLQDPESKKQADYYSQEADAVQDPTASLEDFNVPQEESPDECFDQGDKQPPEKEPIPEMDLYRESTLSTPGPTEEPKTIADNFPENFGSMQDLQIHEHQLKKYPTSDSLDEYMDECCRLSEVNQSNSKALGSGLGYLEHICQLIEKIGQLQEHNLRLQKQVCSLQKEQKMSQIKEEYLLQHCSCGAVSIFLNSYQDMKTSFAGRSRPHSLLVQTGNPSDLSIIPEIGANTEKLSNCNGSERHLESGKSQLMVGLRKSSNNRNNKENEFREAGSMAEGQAFLSKDPAVRKALDVSKNISGESHAWKRMRDLMRRTRLTNQNKLGLSSAALKRSCPQLYRKSRQEHQRTKNQEPWGYSVQSTSYNCQQSNSELTVGRERRKGDVEKGLWADTCSAMYGFAPKSEVYFKNAVPPFKAAYGQLCHFTGIQQENKVCKAKVIPESTTIFPSCGPAPSAEVPGLWCYPAQKLALYTLTVKTRVSSTAGISLSTDWSGHPGQPLPQAQPFCRAVLLLYGCVHTLLGNGEESQAAGKKTVQNLVKKGIVTSKLLKKQVCSLGTGAVLKDLEGEESLLKVQ</sequence>
<dbReference type="EMBL" id="JADDUC020000010">
    <property type="protein sequence ID" value="KAI1236396.1"/>
    <property type="molecule type" value="Genomic_DNA"/>
</dbReference>
<feature type="compositionally biased region" description="Polar residues" evidence="1">
    <location>
        <begin position="130"/>
        <end position="141"/>
    </location>
</feature>
<evidence type="ECO:0000313" key="3">
    <source>
        <dbReference type="EMBL" id="KAG0121281.1"/>
    </source>
</evidence>
<comment type="caution">
    <text evidence="3">The sequence shown here is derived from an EMBL/GenBank/DDBJ whole genome shotgun (WGS) entry which is preliminary data.</text>
</comment>
<dbReference type="OrthoDB" id="9943553at2759"/>
<name>A0A835NU73_9PASS</name>
<evidence type="ECO:0000256" key="1">
    <source>
        <dbReference type="SAM" id="MobiDB-lite"/>
    </source>
</evidence>
<feature type="region of interest" description="Disordered" evidence="1">
    <location>
        <begin position="121"/>
        <end position="143"/>
    </location>
</feature>
<accession>A0A835NU73</accession>
<feature type="region of interest" description="Disordered" evidence="1">
    <location>
        <begin position="518"/>
        <end position="538"/>
    </location>
</feature>
<feature type="non-terminal residue" evidence="3">
    <location>
        <position position="1"/>
    </location>
</feature>
<organism evidence="3">
    <name type="scientific">Lamprotornis superbus</name>
    <dbReference type="NCBI Taxonomy" id="245042"/>
    <lineage>
        <taxon>Eukaryota</taxon>
        <taxon>Metazoa</taxon>
        <taxon>Chordata</taxon>
        <taxon>Craniata</taxon>
        <taxon>Vertebrata</taxon>
        <taxon>Euteleostomi</taxon>
        <taxon>Archelosauria</taxon>
        <taxon>Archosauria</taxon>
        <taxon>Dinosauria</taxon>
        <taxon>Saurischia</taxon>
        <taxon>Theropoda</taxon>
        <taxon>Coelurosauria</taxon>
        <taxon>Aves</taxon>
        <taxon>Neognathae</taxon>
        <taxon>Neoaves</taxon>
        <taxon>Telluraves</taxon>
        <taxon>Australaves</taxon>
        <taxon>Passeriformes</taxon>
        <taxon>Sturnidae</taxon>
        <taxon>Lamprotornis</taxon>
    </lineage>
</organism>
<reference evidence="4 5" key="2">
    <citation type="journal article" date="2021" name="J. Hered.">
        <title>Feather Gene Expression Elucidates the Developmental Basis of Plumage Iridescence in African Starlings.</title>
        <authorList>
            <person name="Rubenstein D.R."/>
            <person name="Corvelo A."/>
            <person name="MacManes M.D."/>
            <person name="Maia R."/>
            <person name="Narzisi G."/>
            <person name="Rousaki A."/>
            <person name="Vandenabeele P."/>
            <person name="Shawkey M.D."/>
            <person name="Solomon J."/>
        </authorList>
    </citation>
    <scope>NUCLEOTIDE SEQUENCE [LARGE SCALE GENOMIC DNA]</scope>
    <source>
        <strain evidence="4">SS15</strain>
    </source>
</reference>
<feature type="region of interest" description="Disordered" evidence="1">
    <location>
        <begin position="178"/>
        <end position="258"/>
    </location>
</feature>
<dbReference type="Pfam" id="PF15552">
    <property type="entry name" value="DUF4657"/>
    <property type="match status" value="1"/>
</dbReference>
<gene>
    <name evidence="4" type="ORF">IHE44_0001688</name>
    <name evidence="3" type="ORF">IHE44_011459</name>
</gene>
<dbReference type="EMBL" id="JADDUC010000052">
    <property type="protein sequence ID" value="KAG0121281.1"/>
    <property type="molecule type" value="Genomic_DNA"/>
</dbReference>
<feature type="domain" description="DUF4657" evidence="2">
    <location>
        <begin position="312"/>
        <end position="405"/>
    </location>
</feature>
<evidence type="ECO:0000313" key="5">
    <source>
        <dbReference type="Proteomes" id="UP000618051"/>
    </source>
</evidence>
<feature type="compositionally biased region" description="Basic and acidic residues" evidence="1">
    <location>
        <begin position="226"/>
        <end position="244"/>
    </location>
</feature>
<dbReference type="AlphaFoldDB" id="A0A835NU73"/>
<dbReference type="Proteomes" id="UP000618051">
    <property type="component" value="Unassembled WGS sequence"/>
</dbReference>
<feature type="compositionally biased region" description="Basic and acidic residues" evidence="1">
    <location>
        <begin position="521"/>
        <end position="530"/>
    </location>
</feature>
<dbReference type="InterPro" id="IPR027958">
    <property type="entry name" value="DUF4657"/>
</dbReference>
<proteinExistence type="predicted"/>
<evidence type="ECO:0000259" key="2">
    <source>
        <dbReference type="Pfam" id="PF15552"/>
    </source>
</evidence>
<evidence type="ECO:0000313" key="4">
    <source>
        <dbReference type="EMBL" id="KAI1236396.1"/>
    </source>
</evidence>
<protein>
    <recommendedName>
        <fullName evidence="2">DUF4657 domain-containing protein</fullName>
    </recommendedName>
</protein>
<reference evidence="3" key="1">
    <citation type="submission" date="2020-10" db="EMBL/GenBank/DDBJ databases">
        <title>Feather gene expression reveals the developmental basis of iridescence in African starlings.</title>
        <authorList>
            <person name="Rubenstein D.R."/>
        </authorList>
    </citation>
    <scope>NUCLEOTIDE SEQUENCE</scope>
    <source>
        <strain evidence="3">SS15</strain>
        <tissue evidence="3">Liver</tissue>
    </source>
</reference>
<reference evidence="4" key="3">
    <citation type="submission" date="2022-01" db="EMBL/GenBank/DDBJ databases">
        <authorList>
            <person name="Rubenstein D.R."/>
        </authorList>
    </citation>
    <scope>NUCLEOTIDE SEQUENCE</scope>
    <source>
        <strain evidence="4">SS15</strain>
        <tissue evidence="4">Liver</tissue>
    </source>
</reference>